<dbReference type="PROSITE" id="PS50103">
    <property type="entry name" value="ZF_C3H1"/>
    <property type="match status" value="1"/>
</dbReference>
<keyword evidence="3 5" id="KW-0862">Zinc</keyword>
<dbReference type="PANTHER" id="PTHR14089">
    <property type="entry name" value="PRE-MRNA-SPLICING FACTOR RBM22"/>
    <property type="match status" value="1"/>
</dbReference>
<keyword evidence="4" id="KW-0694">RNA-binding</keyword>
<feature type="compositionally biased region" description="Polar residues" evidence="6">
    <location>
        <begin position="291"/>
        <end position="308"/>
    </location>
</feature>
<evidence type="ECO:0000256" key="1">
    <source>
        <dbReference type="ARBA" id="ARBA00022723"/>
    </source>
</evidence>
<dbReference type="OrthoDB" id="10259600at2759"/>
<dbReference type="eggNOG" id="KOG0153">
    <property type="taxonomic scope" value="Eukaryota"/>
</dbReference>
<dbReference type="GO" id="GO:0008270">
    <property type="term" value="F:zinc ion binding"/>
    <property type="evidence" value="ECO:0007669"/>
    <property type="project" value="UniProtKB-KW"/>
</dbReference>
<keyword evidence="2 5" id="KW-0863">Zinc-finger</keyword>
<evidence type="ECO:0000259" key="7">
    <source>
        <dbReference type="PROSITE" id="PS50103"/>
    </source>
</evidence>
<evidence type="ECO:0000256" key="5">
    <source>
        <dbReference type="PROSITE-ProRule" id="PRU00723"/>
    </source>
</evidence>
<dbReference type="Gene3D" id="4.10.1000.10">
    <property type="entry name" value="Zinc finger, CCCH-type"/>
    <property type="match status" value="1"/>
</dbReference>
<evidence type="ECO:0000256" key="4">
    <source>
        <dbReference type="ARBA" id="ARBA00022884"/>
    </source>
</evidence>
<keyword evidence="1 5" id="KW-0479">Metal-binding</keyword>
<feature type="zinc finger region" description="C3H1-type" evidence="5">
    <location>
        <begin position="149"/>
        <end position="176"/>
    </location>
</feature>
<dbReference type="Proteomes" id="UP000077115">
    <property type="component" value="Unassembled WGS sequence"/>
</dbReference>
<feature type="compositionally biased region" description="Polar residues" evidence="6">
    <location>
        <begin position="237"/>
        <end position="250"/>
    </location>
</feature>
<dbReference type="InterPro" id="IPR036855">
    <property type="entry name" value="Znf_CCCH_sf"/>
</dbReference>
<organism evidence="8 9">
    <name type="scientific">Batrachochytrium dendrobatidis (strain JEL423)</name>
    <dbReference type="NCBI Taxonomy" id="403673"/>
    <lineage>
        <taxon>Eukaryota</taxon>
        <taxon>Fungi</taxon>
        <taxon>Fungi incertae sedis</taxon>
        <taxon>Chytridiomycota</taxon>
        <taxon>Chytridiomycota incertae sedis</taxon>
        <taxon>Chytridiomycetes</taxon>
        <taxon>Rhizophydiales</taxon>
        <taxon>Rhizophydiales incertae sedis</taxon>
        <taxon>Batrachochytrium</taxon>
    </lineage>
</organism>
<sequence length="308" mass="34114">MSRQGWEDSEFPILCESCLGSNPYVRMLRESYGKECKFCGRPFTVFKWSPGEGMRWKKTEVCQTCTKIKNVCQCCLLDLDFALPTKIRDAVLESHGGMPTTDVNTQVYVRKMEEQMGDDKVVNHGKAESAAKEILRKMAKKSLDPHQQQKRKVMCSFFFKGICKRGEECPLSHDKPYTSANRHHNSNEKGHGLKHTGAPSESRVAHGIPSGSDTVTASVDAGLSQEASIKSHKPNQRRNFPPQSHAQAHAQSERMEAKADAAYPSAQALVASMTQLPTPPPPPGQGPQILYPSQNPAILGTTTRSFRS</sequence>
<accession>A0A177WR93</accession>
<feature type="region of interest" description="Disordered" evidence="6">
    <location>
        <begin position="171"/>
        <end position="216"/>
    </location>
</feature>
<dbReference type="STRING" id="403673.A0A177WR93"/>
<dbReference type="AlphaFoldDB" id="A0A177WR93"/>
<feature type="region of interest" description="Disordered" evidence="6">
    <location>
        <begin position="229"/>
        <end position="308"/>
    </location>
</feature>
<dbReference type="InterPro" id="IPR048995">
    <property type="entry name" value="STL11/RBM22-like_N"/>
</dbReference>
<dbReference type="GO" id="GO:0017070">
    <property type="term" value="F:U6 snRNA binding"/>
    <property type="evidence" value="ECO:0007669"/>
    <property type="project" value="TreeGrafter"/>
</dbReference>
<dbReference type="SUPFAM" id="SSF90229">
    <property type="entry name" value="CCCH zinc finger"/>
    <property type="match status" value="1"/>
</dbReference>
<reference evidence="8 9" key="1">
    <citation type="submission" date="2006-10" db="EMBL/GenBank/DDBJ databases">
        <title>The Genome Sequence of Batrachochytrium dendrobatidis JEL423.</title>
        <authorList>
            <consortium name="The Broad Institute Genome Sequencing Platform"/>
            <person name="Birren B."/>
            <person name="Lander E."/>
            <person name="Galagan J."/>
            <person name="Cuomo C."/>
            <person name="Devon K."/>
            <person name="Jaffe D."/>
            <person name="Butler J."/>
            <person name="Alvarez P."/>
            <person name="Gnerre S."/>
            <person name="Grabherr M."/>
            <person name="Kleber M."/>
            <person name="Mauceli E."/>
            <person name="Brockman W."/>
            <person name="Young S."/>
            <person name="LaButti K."/>
            <person name="Sykes S."/>
            <person name="DeCaprio D."/>
            <person name="Crawford M."/>
            <person name="Koehrsen M."/>
            <person name="Engels R."/>
            <person name="Montgomery P."/>
            <person name="Pearson M."/>
            <person name="Howarth C."/>
            <person name="Larson L."/>
            <person name="White J."/>
            <person name="O'Leary S."/>
            <person name="Kodira C."/>
            <person name="Zeng Q."/>
            <person name="Yandava C."/>
            <person name="Alvarado L."/>
            <person name="Longcore J."/>
            <person name="James T."/>
        </authorList>
    </citation>
    <scope>NUCLEOTIDE SEQUENCE [LARGE SCALE GENOMIC DNA]</scope>
    <source>
        <strain evidence="8 9">JEL423</strain>
    </source>
</reference>
<evidence type="ECO:0000256" key="6">
    <source>
        <dbReference type="SAM" id="MobiDB-lite"/>
    </source>
</evidence>
<gene>
    <name evidence="8" type="ORF">BDEG_25459</name>
</gene>
<dbReference type="GO" id="GO:0000974">
    <property type="term" value="C:Prp19 complex"/>
    <property type="evidence" value="ECO:0007669"/>
    <property type="project" value="TreeGrafter"/>
</dbReference>
<proteinExistence type="predicted"/>
<name>A0A177WR93_BATDL</name>
<dbReference type="GO" id="GO:0036002">
    <property type="term" value="F:pre-mRNA binding"/>
    <property type="evidence" value="ECO:0007669"/>
    <property type="project" value="TreeGrafter"/>
</dbReference>
<evidence type="ECO:0000313" key="8">
    <source>
        <dbReference type="EMBL" id="OAJ41930.1"/>
    </source>
</evidence>
<evidence type="ECO:0000256" key="2">
    <source>
        <dbReference type="ARBA" id="ARBA00022771"/>
    </source>
</evidence>
<evidence type="ECO:0000313" key="9">
    <source>
        <dbReference type="Proteomes" id="UP000077115"/>
    </source>
</evidence>
<dbReference type="InterPro" id="IPR039171">
    <property type="entry name" value="Cwc2/Slt11"/>
</dbReference>
<dbReference type="Pfam" id="PF21369">
    <property type="entry name" value="STL11_N"/>
    <property type="match status" value="1"/>
</dbReference>
<protein>
    <recommendedName>
        <fullName evidence="7">C3H1-type domain-containing protein</fullName>
    </recommendedName>
</protein>
<dbReference type="VEuPathDB" id="FungiDB:BDEG_25459"/>
<dbReference type="EMBL" id="DS022306">
    <property type="protein sequence ID" value="OAJ41930.1"/>
    <property type="molecule type" value="Genomic_DNA"/>
</dbReference>
<dbReference type="InterPro" id="IPR000571">
    <property type="entry name" value="Znf_CCCH"/>
</dbReference>
<dbReference type="PANTHER" id="PTHR14089:SF6">
    <property type="entry name" value="PRE-MRNA-SPLICING FACTOR RBM22"/>
    <property type="match status" value="1"/>
</dbReference>
<reference evidence="8 9" key="2">
    <citation type="submission" date="2016-05" db="EMBL/GenBank/DDBJ databases">
        <title>Lineage-specific infection strategies underlie the spectrum of fungal disease in amphibians.</title>
        <authorList>
            <person name="Cuomo C.A."/>
            <person name="Farrer R.A."/>
            <person name="James T."/>
            <person name="Longcore J."/>
            <person name="Birren B."/>
        </authorList>
    </citation>
    <scope>NUCLEOTIDE SEQUENCE [LARGE SCALE GENOMIC DNA]</scope>
    <source>
        <strain evidence="8 9">JEL423</strain>
    </source>
</reference>
<dbReference type="SMART" id="SM00356">
    <property type="entry name" value="ZnF_C3H1"/>
    <property type="match status" value="1"/>
</dbReference>
<evidence type="ECO:0000256" key="3">
    <source>
        <dbReference type="ARBA" id="ARBA00022833"/>
    </source>
</evidence>
<dbReference type="GO" id="GO:0071006">
    <property type="term" value="C:U2-type catalytic step 1 spliceosome"/>
    <property type="evidence" value="ECO:0007669"/>
    <property type="project" value="TreeGrafter"/>
</dbReference>
<dbReference type="GO" id="GO:0071007">
    <property type="term" value="C:U2-type catalytic step 2 spliceosome"/>
    <property type="evidence" value="ECO:0007669"/>
    <property type="project" value="TreeGrafter"/>
</dbReference>
<feature type="domain" description="C3H1-type" evidence="7">
    <location>
        <begin position="149"/>
        <end position="176"/>
    </location>
</feature>